<evidence type="ECO:0000256" key="2">
    <source>
        <dbReference type="SAM" id="MobiDB-lite"/>
    </source>
</evidence>
<dbReference type="Gene3D" id="3.30.160.60">
    <property type="entry name" value="Classic Zinc Finger"/>
    <property type="match status" value="1"/>
</dbReference>
<evidence type="ECO:0000259" key="3">
    <source>
        <dbReference type="PROSITE" id="PS50157"/>
    </source>
</evidence>
<evidence type="ECO:0000256" key="1">
    <source>
        <dbReference type="PROSITE-ProRule" id="PRU00042"/>
    </source>
</evidence>
<protein>
    <recommendedName>
        <fullName evidence="3">C2H2-type domain-containing protein</fullName>
    </recommendedName>
</protein>
<proteinExistence type="predicted"/>
<dbReference type="PROSITE" id="PS00028">
    <property type="entry name" value="ZINC_FINGER_C2H2_1"/>
    <property type="match status" value="1"/>
</dbReference>
<keyword evidence="1" id="KW-0479">Metal-binding</keyword>
<dbReference type="InterPro" id="IPR013087">
    <property type="entry name" value="Znf_C2H2_type"/>
</dbReference>
<evidence type="ECO:0000313" key="4">
    <source>
        <dbReference type="EMBL" id="EEN48460.1"/>
    </source>
</evidence>
<feature type="region of interest" description="Disordered" evidence="2">
    <location>
        <begin position="134"/>
        <end position="160"/>
    </location>
</feature>
<name>C3ZFY5_BRAFL</name>
<dbReference type="PROSITE" id="PS50157">
    <property type="entry name" value="ZINC_FINGER_C2H2_2"/>
    <property type="match status" value="1"/>
</dbReference>
<organism>
    <name type="scientific">Branchiostoma floridae</name>
    <name type="common">Florida lancelet</name>
    <name type="synonym">Amphioxus</name>
    <dbReference type="NCBI Taxonomy" id="7739"/>
    <lineage>
        <taxon>Eukaryota</taxon>
        <taxon>Metazoa</taxon>
        <taxon>Chordata</taxon>
        <taxon>Cephalochordata</taxon>
        <taxon>Leptocardii</taxon>
        <taxon>Amphioxiformes</taxon>
        <taxon>Branchiostomatidae</taxon>
        <taxon>Branchiostoma</taxon>
    </lineage>
</organism>
<dbReference type="GO" id="GO:0008270">
    <property type="term" value="F:zinc ion binding"/>
    <property type="evidence" value="ECO:0007669"/>
    <property type="project" value="UniProtKB-KW"/>
</dbReference>
<dbReference type="PANTHER" id="PTHR47027">
    <property type="entry name" value="REVERSE TRANSCRIPTASE DOMAIN-CONTAINING PROTEIN"/>
    <property type="match status" value="1"/>
</dbReference>
<reference evidence="4" key="1">
    <citation type="journal article" date="2008" name="Nature">
        <title>The amphioxus genome and the evolution of the chordate karyotype.</title>
        <authorList>
            <consortium name="US DOE Joint Genome Institute (JGI-PGF)"/>
            <person name="Putnam N.H."/>
            <person name="Butts T."/>
            <person name="Ferrier D.E.K."/>
            <person name="Furlong R.F."/>
            <person name="Hellsten U."/>
            <person name="Kawashima T."/>
            <person name="Robinson-Rechavi M."/>
            <person name="Shoguchi E."/>
            <person name="Terry A."/>
            <person name="Yu J.-K."/>
            <person name="Benito-Gutierrez E.L."/>
            <person name="Dubchak I."/>
            <person name="Garcia-Fernandez J."/>
            <person name="Gibson-Brown J.J."/>
            <person name="Grigoriev I.V."/>
            <person name="Horton A.C."/>
            <person name="de Jong P.J."/>
            <person name="Jurka J."/>
            <person name="Kapitonov V.V."/>
            <person name="Kohara Y."/>
            <person name="Kuroki Y."/>
            <person name="Lindquist E."/>
            <person name="Lucas S."/>
            <person name="Osoegawa K."/>
            <person name="Pennacchio L.A."/>
            <person name="Salamov A.A."/>
            <person name="Satou Y."/>
            <person name="Sauka-Spengler T."/>
            <person name="Schmutz J."/>
            <person name="Shin-I T."/>
            <person name="Toyoda A."/>
            <person name="Bronner-Fraser M."/>
            <person name="Fujiyama A."/>
            <person name="Holland L.Z."/>
            <person name="Holland P.W.H."/>
            <person name="Satoh N."/>
            <person name="Rokhsar D.S."/>
        </authorList>
    </citation>
    <scope>NUCLEOTIDE SEQUENCE [LARGE SCALE GENOMIC DNA]</scope>
    <source>
        <strain evidence="4">S238N-H82</strain>
        <tissue evidence="4">Testes</tissue>
    </source>
</reference>
<sequence>MSSQANIDEEVNCRIAKASSAFGRLRRTVWERRGISLSTKLKICPALLQKAQVRWAGHVRRMDDHRLPKILLYGELAEGKRHVGRPKLRYKDSLKATLKDFSIPVDSWELAASDRSQWRRLVHQGAGIAEKRRTALAVSRRETRKARKADPPTQPPPGLQCNVCGRCFRARIGLISHARTHKGD</sequence>
<dbReference type="SUPFAM" id="SSF57667">
    <property type="entry name" value="beta-beta-alpha zinc fingers"/>
    <property type="match status" value="1"/>
</dbReference>
<accession>C3ZFY5</accession>
<gene>
    <name evidence="4" type="ORF">BRAFLDRAFT_68935</name>
</gene>
<dbReference type="AlphaFoldDB" id="C3ZFY5"/>
<dbReference type="PANTHER" id="PTHR47027:SF26">
    <property type="entry name" value="REVERSE TRANSCRIPTASE DOMAIN-CONTAINING PROTEIN"/>
    <property type="match status" value="1"/>
</dbReference>
<keyword evidence="1" id="KW-0862">Zinc</keyword>
<keyword evidence="1" id="KW-0863">Zinc-finger</keyword>
<dbReference type="InParanoid" id="C3ZFY5"/>
<feature type="domain" description="C2H2-type" evidence="3">
    <location>
        <begin position="159"/>
        <end position="184"/>
    </location>
</feature>
<dbReference type="InterPro" id="IPR036236">
    <property type="entry name" value="Znf_C2H2_sf"/>
</dbReference>
<dbReference type="EMBL" id="GG666616">
    <property type="protein sequence ID" value="EEN48460.1"/>
    <property type="molecule type" value="Genomic_DNA"/>
</dbReference>
<dbReference type="eggNOG" id="KOG1075">
    <property type="taxonomic scope" value="Eukaryota"/>
</dbReference>